<name>A0A7S3PMV2_9STRA</name>
<dbReference type="SUPFAM" id="SSF52833">
    <property type="entry name" value="Thioredoxin-like"/>
    <property type="match status" value="1"/>
</dbReference>
<dbReference type="AlphaFoldDB" id="A0A7S3PMV2"/>
<organism evidence="1">
    <name type="scientific">Aplanochytrium stocchinoi</name>
    <dbReference type="NCBI Taxonomy" id="215587"/>
    <lineage>
        <taxon>Eukaryota</taxon>
        <taxon>Sar</taxon>
        <taxon>Stramenopiles</taxon>
        <taxon>Bigyra</taxon>
        <taxon>Labyrinthulomycetes</taxon>
        <taxon>Thraustochytrida</taxon>
        <taxon>Thraustochytriidae</taxon>
        <taxon>Aplanochytrium</taxon>
    </lineage>
</organism>
<evidence type="ECO:0008006" key="2">
    <source>
        <dbReference type="Google" id="ProtNLM"/>
    </source>
</evidence>
<dbReference type="EMBL" id="HBIN01019317">
    <property type="protein sequence ID" value="CAE0444695.1"/>
    <property type="molecule type" value="Transcribed_RNA"/>
</dbReference>
<dbReference type="Gene3D" id="3.40.30.10">
    <property type="entry name" value="Glutaredoxin"/>
    <property type="match status" value="1"/>
</dbReference>
<evidence type="ECO:0000313" key="1">
    <source>
        <dbReference type="EMBL" id="CAE0444695.1"/>
    </source>
</evidence>
<sequence length="136" mass="15344">MEPKHNSKKAKMANRKSWKMFFDLQCPYSKKCWLNLPGIRKRFEDEFDISVHLTSLAFHPQAFTAQCAANLIGGMIGKEARERFQDTCFEQQENYMNAALGDARKSDVDAVFASIAENAGVFSNKLTKKNISGKAS</sequence>
<dbReference type="PANTHER" id="PTHR33875">
    <property type="entry name" value="OS09G0542200 PROTEIN"/>
    <property type="match status" value="1"/>
</dbReference>
<proteinExistence type="predicted"/>
<dbReference type="CDD" id="cd02972">
    <property type="entry name" value="DsbA_family"/>
    <property type="match status" value="1"/>
</dbReference>
<reference evidence="1" key="1">
    <citation type="submission" date="2021-01" db="EMBL/GenBank/DDBJ databases">
        <authorList>
            <person name="Corre E."/>
            <person name="Pelletier E."/>
            <person name="Niang G."/>
            <person name="Scheremetjew M."/>
            <person name="Finn R."/>
            <person name="Kale V."/>
            <person name="Holt S."/>
            <person name="Cochrane G."/>
            <person name="Meng A."/>
            <person name="Brown T."/>
            <person name="Cohen L."/>
        </authorList>
    </citation>
    <scope>NUCLEOTIDE SEQUENCE</scope>
    <source>
        <strain evidence="1">GSBS06</strain>
    </source>
</reference>
<accession>A0A7S3PMV2</accession>
<dbReference type="InterPro" id="IPR036249">
    <property type="entry name" value="Thioredoxin-like_sf"/>
</dbReference>
<dbReference type="PANTHER" id="PTHR33875:SF2">
    <property type="entry name" value="ACR183CP"/>
    <property type="match status" value="1"/>
</dbReference>
<gene>
    <name evidence="1" type="ORF">ASTO00021_LOCUS14738</name>
</gene>
<protein>
    <recommendedName>
        <fullName evidence="2">Thioredoxin-like fold domain-containing protein</fullName>
    </recommendedName>
</protein>